<feature type="region of interest" description="Disordered" evidence="2">
    <location>
        <begin position="113"/>
        <end position="141"/>
    </location>
</feature>
<sequence length="1087" mass="120995">MLTTASQFGPRARSVRTNHATATATATAHRVLGISAAFTLQQCQQTRDFRFGSWFTHLDSEIQEKIRRRHEKNVKQRYLRRFREDLDDHPLANDARHAVKRMMATYWLSHDQHPCGRHENAGSSKQSTPDKKHGVRPGQNIEDVERGAVEHLIFGSDEEAPAHGPKTKKNRGGKQNKQDHLFSGYPIEQDDYFIDPVTNRKVAKHPSPTSPDVGVDILAKTFGDYSIPYSTRSYAFRDCDAVRLNEFRKASRVEAETNAEHPGGPSRPSENPVGGDARHNEQARVQDFNPEFDDLHKYKPVLDEGQVSSEALPQPYADVDNYEPVKDKEPVQFNDLKPPHQYVDKYNEAVVDEIVARFYSDKAPSSDLHGYSQAFASENALGKEAAPSYNNLENIRPAASVEPAARRTEVPAPEANLDDYTPPEPYKPHEKPLGPQIPVIGPPWMSVNRQPLVRNLEPGDFHPSTVEQLREKYGAAELRTYTVVGNAEAKRNSSSSVAARVTERSTEKYQPEELDSDKPVHYNESDGNPLPSAEERFVEDPTKRYDPEELAKYTPVYYRNEPDGQPTLTKDYDPAEPAIYKTVYSSEPDGQPLPAMDKQEAEKLTKMHGPGNFKGYERPVRWNAEDNLTGQGDAARSGLEEMDVLRDYGKPVLLGPEELDRADESSAEVLRRIRESQQQLEEDSDELDRRLMLESQMKKYQAASDVTDHEASLAVKSARARAANAESERQLTGNYVRDFPEEFEKSWAETLSTAPTEKAQPDHEFVFESQNMDGGLEGAFGRPSPIKIQPALDRRFDKQPPKATQGIGSEYSDMNSAQEVKTTDASANDGTAASSAHVNPHGNICTAANTEMESTNSDTTHRELMNEPTLYKILAYDPTMQKIEIAETSLFVPDTASALTPVDALLRLSHPTRFFPHFGPLQAEGYEIVSGIGDVLVFRKVRPGDSKGRPVDQTRVLEQSVPAEDEPGEIETRINPIDMTGKPKFSPASANFASPTGYVNYENIPETAGGKLPPPPPKIKYNIDVHREEPVFSGPKARIDEKRGKKTGLGKRLIVGGVWVAGISYALGVISEYFSTGGMDGLGPKGL</sequence>
<comment type="caution">
    <text evidence="3">The sequence shown here is derived from an EMBL/GenBank/DDBJ whole genome shotgun (WGS) entry which is preliminary data.</text>
</comment>
<feature type="compositionally biased region" description="Basic and acidic residues" evidence="2">
    <location>
        <begin position="533"/>
        <end position="542"/>
    </location>
</feature>
<dbReference type="EMBL" id="MAVT02000266">
    <property type="protein sequence ID" value="POS77469.1"/>
    <property type="molecule type" value="Genomic_DNA"/>
</dbReference>
<dbReference type="STRING" id="158607.A0A2P5I4M5"/>
<feature type="region of interest" description="Disordered" evidence="2">
    <location>
        <begin position="253"/>
        <end position="277"/>
    </location>
</feature>
<feature type="region of interest" description="Disordered" evidence="2">
    <location>
        <begin position="155"/>
        <end position="179"/>
    </location>
</feature>
<feature type="region of interest" description="Disordered" evidence="2">
    <location>
        <begin position="796"/>
        <end position="841"/>
    </location>
</feature>
<dbReference type="InParanoid" id="A0A2P5I4M5"/>
<proteinExistence type="predicted"/>
<feature type="region of interest" description="Disordered" evidence="2">
    <location>
        <begin position="400"/>
        <end position="433"/>
    </location>
</feature>
<dbReference type="AlphaFoldDB" id="A0A2P5I4M5"/>
<organism evidence="3 4">
    <name type="scientific">Diaporthe helianthi</name>
    <dbReference type="NCBI Taxonomy" id="158607"/>
    <lineage>
        <taxon>Eukaryota</taxon>
        <taxon>Fungi</taxon>
        <taxon>Dikarya</taxon>
        <taxon>Ascomycota</taxon>
        <taxon>Pezizomycotina</taxon>
        <taxon>Sordariomycetes</taxon>
        <taxon>Sordariomycetidae</taxon>
        <taxon>Diaporthales</taxon>
        <taxon>Diaporthaceae</taxon>
        <taxon>Diaporthe</taxon>
    </lineage>
</organism>
<evidence type="ECO:0000313" key="4">
    <source>
        <dbReference type="Proteomes" id="UP000094444"/>
    </source>
</evidence>
<dbReference type="Proteomes" id="UP000094444">
    <property type="component" value="Unassembled WGS sequence"/>
</dbReference>
<feature type="compositionally biased region" description="Basic and acidic residues" evidence="2">
    <location>
        <begin position="501"/>
        <end position="524"/>
    </location>
</feature>
<name>A0A2P5I4M5_DIAHE</name>
<protein>
    <submittedName>
        <fullName evidence="3">Uncharacterized protein</fullName>
    </submittedName>
</protein>
<feature type="region of interest" description="Disordered" evidence="2">
    <location>
        <begin position="488"/>
        <end position="542"/>
    </location>
</feature>
<dbReference type="OrthoDB" id="3946750at2759"/>
<keyword evidence="4" id="KW-1185">Reference proteome</keyword>
<feature type="compositionally biased region" description="Basic residues" evidence="2">
    <location>
        <begin position="165"/>
        <end position="174"/>
    </location>
</feature>
<feature type="coiled-coil region" evidence="1">
    <location>
        <begin position="659"/>
        <end position="690"/>
    </location>
</feature>
<evidence type="ECO:0000256" key="2">
    <source>
        <dbReference type="SAM" id="MobiDB-lite"/>
    </source>
</evidence>
<feature type="compositionally biased region" description="Polar residues" evidence="2">
    <location>
        <begin position="812"/>
        <end position="837"/>
    </location>
</feature>
<reference evidence="3" key="1">
    <citation type="submission" date="2017-09" db="EMBL/GenBank/DDBJ databases">
        <title>Polyketide synthases of a Diaporthe helianthi virulent isolate.</title>
        <authorList>
            <person name="Baroncelli R."/>
        </authorList>
    </citation>
    <scope>NUCLEOTIDE SEQUENCE [LARGE SCALE GENOMIC DNA]</scope>
    <source>
        <strain evidence="3">7/96</strain>
    </source>
</reference>
<evidence type="ECO:0000313" key="3">
    <source>
        <dbReference type="EMBL" id="POS77469.1"/>
    </source>
</evidence>
<keyword evidence="1" id="KW-0175">Coiled coil</keyword>
<gene>
    <name evidence="3" type="ORF">DHEL01_v204127</name>
</gene>
<accession>A0A2P5I4M5</accession>
<evidence type="ECO:0000256" key="1">
    <source>
        <dbReference type="SAM" id="Coils"/>
    </source>
</evidence>